<dbReference type="GO" id="GO:0005634">
    <property type="term" value="C:nucleus"/>
    <property type="evidence" value="ECO:0007669"/>
    <property type="project" value="TreeGrafter"/>
</dbReference>
<dbReference type="PANTHER" id="PTHR31398">
    <property type="entry name" value="MEIOTIC NUCLEAR DIVISION PROTEIN 1 HOMOLOG"/>
    <property type="match status" value="1"/>
</dbReference>
<organism evidence="2 3">
    <name type="scientific">Euplotes crassus</name>
    <dbReference type="NCBI Taxonomy" id="5936"/>
    <lineage>
        <taxon>Eukaryota</taxon>
        <taxon>Sar</taxon>
        <taxon>Alveolata</taxon>
        <taxon>Ciliophora</taxon>
        <taxon>Intramacronucleata</taxon>
        <taxon>Spirotrichea</taxon>
        <taxon>Hypotrichia</taxon>
        <taxon>Euplotida</taxon>
        <taxon>Euplotidae</taxon>
        <taxon>Moneuplotes</taxon>
    </lineage>
</organism>
<dbReference type="PANTHER" id="PTHR31398:SF0">
    <property type="entry name" value="MEIOTIC NUCLEAR DIVISION PROTEIN 1 HOMOLOG"/>
    <property type="match status" value="1"/>
</dbReference>
<evidence type="ECO:0000313" key="3">
    <source>
        <dbReference type="Proteomes" id="UP001295684"/>
    </source>
</evidence>
<keyword evidence="1" id="KW-0472">Membrane</keyword>
<comment type="caution">
    <text evidence="2">The sequence shown here is derived from an EMBL/GenBank/DDBJ whole genome shotgun (WGS) entry which is preliminary data.</text>
</comment>
<keyword evidence="3" id="KW-1185">Reference proteome</keyword>
<sequence>MYCPNYTDFQIQGNINSNSYKYFELNIKRCNNVTSGVVCNTDEEINNIIQNTDLNIFQVNTYFDFDDYEQPIKTYLDDRFFFTLIPGFTKTNLIKIQKNEAEIQDDYLAYLPGGTNKEFITLERFDQRLSIEGAVFPNIISVKFIKDSHSKSYERGVFTLLEVIGSVGVLWVFLLVLEE</sequence>
<dbReference type="Proteomes" id="UP001295684">
    <property type="component" value="Unassembled WGS sequence"/>
</dbReference>
<protein>
    <submittedName>
        <fullName evidence="2">Uncharacterized protein</fullName>
    </submittedName>
</protein>
<name>A0AAD2CWS9_EUPCR</name>
<gene>
    <name evidence="2" type="ORF">ECRASSUSDP1_LOCUS14806</name>
</gene>
<dbReference type="GO" id="GO:0007131">
    <property type="term" value="P:reciprocal meiotic recombination"/>
    <property type="evidence" value="ECO:0007669"/>
    <property type="project" value="TreeGrafter"/>
</dbReference>
<dbReference type="AlphaFoldDB" id="A0AAD2CWS9"/>
<dbReference type="EMBL" id="CAMPGE010014811">
    <property type="protein sequence ID" value="CAI2373460.1"/>
    <property type="molecule type" value="Genomic_DNA"/>
</dbReference>
<keyword evidence="1" id="KW-1133">Transmembrane helix</keyword>
<evidence type="ECO:0000313" key="2">
    <source>
        <dbReference type="EMBL" id="CAI2373460.1"/>
    </source>
</evidence>
<accession>A0AAD2CWS9</accession>
<proteinExistence type="predicted"/>
<evidence type="ECO:0000256" key="1">
    <source>
        <dbReference type="SAM" id="Phobius"/>
    </source>
</evidence>
<keyword evidence="1" id="KW-0812">Transmembrane</keyword>
<reference evidence="2" key="1">
    <citation type="submission" date="2023-07" db="EMBL/GenBank/DDBJ databases">
        <authorList>
            <consortium name="AG Swart"/>
            <person name="Singh M."/>
            <person name="Singh A."/>
            <person name="Seah K."/>
            <person name="Emmerich C."/>
        </authorList>
    </citation>
    <scope>NUCLEOTIDE SEQUENCE</scope>
    <source>
        <strain evidence="2">DP1</strain>
    </source>
</reference>
<feature type="transmembrane region" description="Helical" evidence="1">
    <location>
        <begin position="156"/>
        <end position="177"/>
    </location>
</feature>